<dbReference type="PANTHER" id="PTHR21183">
    <property type="entry name" value="RIBOSOMAL PROTEIN L47, MITOCHONDRIAL-RELATED"/>
    <property type="match status" value="1"/>
</dbReference>
<dbReference type="InterPro" id="IPR036049">
    <property type="entry name" value="Ribosomal_uL29_sf"/>
</dbReference>
<evidence type="ECO:0000256" key="5">
    <source>
        <dbReference type="ARBA" id="ARBA00023274"/>
    </source>
</evidence>
<dbReference type="InterPro" id="IPR010729">
    <property type="entry name" value="Ribosomal_uL29_mit"/>
</dbReference>
<evidence type="ECO:0000256" key="4">
    <source>
        <dbReference type="ARBA" id="ARBA00023128"/>
    </source>
</evidence>
<dbReference type="STRING" id="1054147.F4Q5W8"/>
<dbReference type="Proteomes" id="UP000007797">
    <property type="component" value="Unassembled WGS sequence"/>
</dbReference>
<name>F4Q5W8_CACFS</name>
<dbReference type="SUPFAM" id="SSF46561">
    <property type="entry name" value="Ribosomal protein L29 (L29p)"/>
    <property type="match status" value="1"/>
</dbReference>
<dbReference type="OrthoDB" id="270763at2759"/>
<keyword evidence="5" id="KW-0687">Ribonucleoprotein</keyword>
<evidence type="ECO:0000256" key="1">
    <source>
        <dbReference type="ARBA" id="ARBA00004173"/>
    </source>
</evidence>
<dbReference type="RefSeq" id="XP_004355861.1">
    <property type="nucleotide sequence ID" value="XM_004355808.1"/>
</dbReference>
<dbReference type="KEGG" id="dfa:DFA_08372"/>
<dbReference type="Gene3D" id="6.10.330.20">
    <property type="match status" value="1"/>
</dbReference>
<dbReference type="InterPro" id="IPR001854">
    <property type="entry name" value="Ribosomal_uL29"/>
</dbReference>
<protein>
    <recommendedName>
        <fullName evidence="6">Large ribosomal subunit protein uL29m</fullName>
    </recommendedName>
</protein>
<dbReference type="AlphaFoldDB" id="F4Q5W8"/>
<dbReference type="GO" id="GO:0005762">
    <property type="term" value="C:mitochondrial large ribosomal subunit"/>
    <property type="evidence" value="ECO:0007669"/>
    <property type="project" value="TreeGrafter"/>
</dbReference>
<dbReference type="GO" id="GO:0003735">
    <property type="term" value="F:structural constituent of ribosome"/>
    <property type="evidence" value="ECO:0007669"/>
    <property type="project" value="InterPro"/>
</dbReference>
<keyword evidence="8" id="KW-1185">Reference proteome</keyword>
<evidence type="ECO:0000313" key="7">
    <source>
        <dbReference type="EMBL" id="EGG17377.1"/>
    </source>
</evidence>
<sequence length="196" mass="22575">MSSSSLLYRTSSLIRRSMISMTNTSTSSTSSTFITRSSSDAKGLQQFFEHEYPKGTYPLAGKKWEARDLRGKSFEDLHKLWFVLLKERNKLMSERENAKDHKLTNPFRLQKVRKSMTAIKTVLGERDSLRKELYILTKCADNERKDVQKRVDYFKNLVGAVSLTPGLKELEELQESLKVDLSLEESIDNLTNLKSN</sequence>
<dbReference type="GO" id="GO:0032543">
    <property type="term" value="P:mitochondrial translation"/>
    <property type="evidence" value="ECO:0007669"/>
    <property type="project" value="TreeGrafter"/>
</dbReference>
<dbReference type="EMBL" id="GL883021">
    <property type="protein sequence ID" value="EGG17377.1"/>
    <property type="molecule type" value="Genomic_DNA"/>
</dbReference>
<evidence type="ECO:0000313" key="8">
    <source>
        <dbReference type="Proteomes" id="UP000007797"/>
    </source>
</evidence>
<accession>F4Q5W8</accession>
<keyword evidence="4" id="KW-0496">Mitochondrion</keyword>
<dbReference type="CDD" id="cd00427">
    <property type="entry name" value="Ribosomal_L29_HIP"/>
    <property type="match status" value="1"/>
</dbReference>
<proteinExistence type="inferred from homology"/>
<keyword evidence="3" id="KW-0689">Ribosomal protein</keyword>
<dbReference type="Pfam" id="PF06984">
    <property type="entry name" value="MRP-L47"/>
    <property type="match status" value="1"/>
</dbReference>
<reference evidence="8" key="1">
    <citation type="journal article" date="2011" name="Genome Res.">
        <title>Phylogeny-wide analysis of social amoeba genomes highlights ancient origins for complex intercellular communication.</title>
        <authorList>
            <person name="Heidel A.J."/>
            <person name="Lawal H.M."/>
            <person name="Felder M."/>
            <person name="Schilde C."/>
            <person name="Helps N.R."/>
            <person name="Tunggal B."/>
            <person name="Rivero F."/>
            <person name="John U."/>
            <person name="Schleicher M."/>
            <person name="Eichinger L."/>
            <person name="Platzer M."/>
            <person name="Noegel A.A."/>
            <person name="Schaap P."/>
            <person name="Gloeckner G."/>
        </authorList>
    </citation>
    <scope>NUCLEOTIDE SEQUENCE [LARGE SCALE GENOMIC DNA]</scope>
    <source>
        <strain evidence="8">SH3</strain>
    </source>
</reference>
<gene>
    <name evidence="7" type="ORF">DFA_08372</name>
</gene>
<organism evidence="7 8">
    <name type="scientific">Cavenderia fasciculata</name>
    <name type="common">Slime mold</name>
    <name type="synonym">Dictyostelium fasciculatum</name>
    <dbReference type="NCBI Taxonomy" id="261658"/>
    <lineage>
        <taxon>Eukaryota</taxon>
        <taxon>Amoebozoa</taxon>
        <taxon>Evosea</taxon>
        <taxon>Eumycetozoa</taxon>
        <taxon>Dictyostelia</taxon>
        <taxon>Acytosteliales</taxon>
        <taxon>Cavenderiaceae</taxon>
        <taxon>Cavenderia</taxon>
    </lineage>
</organism>
<dbReference type="PANTHER" id="PTHR21183:SF18">
    <property type="entry name" value="LARGE RIBOSOMAL SUBUNIT PROTEIN UL29M"/>
    <property type="match status" value="1"/>
</dbReference>
<evidence type="ECO:0000256" key="3">
    <source>
        <dbReference type="ARBA" id="ARBA00022980"/>
    </source>
</evidence>
<comment type="subcellular location">
    <subcellularLocation>
        <location evidence="1">Mitochondrion</location>
    </subcellularLocation>
</comment>
<dbReference type="GeneID" id="14869958"/>
<evidence type="ECO:0000256" key="6">
    <source>
        <dbReference type="ARBA" id="ARBA00035289"/>
    </source>
</evidence>
<dbReference type="OMA" id="YILANCD"/>
<evidence type="ECO:0000256" key="2">
    <source>
        <dbReference type="ARBA" id="ARBA00009254"/>
    </source>
</evidence>
<dbReference type="InterPro" id="IPR038340">
    <property type="entry name" value="MRP-L47_sf"/>
</dbReference>
<comment type="similarity">
    <text evidence="2">Belongs to the universal ribosomal protein uL29 family.</text>
</comment>